<keyword evidence="6" id="KW-0812">Transmembrane</keyword>
<dbReference type="EMBL" id="AMEM01000009">
    <property type="protein sequence ID" value="EKX91779.1"/>
    <property type="molecule type" value="Genomic_DNA"/>
</dbReference>
<evidence type="ECO:0000256" key="5">
    <source>
        <dbReference type="SAM" id="MobiDB-lite"/>
    </source>
</evidence>
<dbReference type="Proteomes" id="UP000010445">
    <property type="component" value="Unassembled WGS sequence"/>
</dbReference>
<dbReference type="InterPro" id="IPR046022">
    <property type="entry name" value="DUF5979"/>
</dbReference>
<dbReference type="Gene3D" id="2.60.40.1140">
    <property type="entry name" value="Collagen-binding surface protein Cna, B-type domain"/>
    <property type="match status" value="1"/>
</dbReference>
<organism evidence="9 10">
    <name type="scientific">Corynebacterium durum F0235</name>
    <dbReference type="NCBI Taxonomy" id="1035195"/>
    <lineage>
        <taxon>Bacteria</taxon>
        <taxon>Bacillati</taxon>
        <taxon>Actinomycetota</taxon>
        <taxon>Actinomycetes</taxon>
        <taxon>Mycobacteriales</taxon>
        <taxon>Corynebacteriaceae</taxon>
        <taxon>Corynebacterium</taxon>
    </lineage>
</organism>
<proteinExistence type="predicted"/>
<accession>L1MLE7</accession>
<keyword evidence="6" id="KW-1133">Transmembrane helix</keyword>
<dbReference type="RefSeq" id="WP_006062692.1">
    <property type="nucleotide sequence ID" value="NZ_KB290827.1"/>
</dbReference>
<feature type="domain" description="DUF5979" evidence="8">
    <location>
        <begin position="417"/>
        <end position="533"/>
    </location>
</feature>
<dbReference type="NCBIfam" id="TIGR01167">
    <property type="entry name" value="LPXTG_anchor"/>
    <property type="match status" value="1"/>
</dbReference>
<feature type="domain" description="DUF5979" evidence="8">
    <location>
        <begin position="660"/>
        <end position="756"/>
    </location>
</feature>
<evidence type="ECO:0000313" key="10">
    <source>
        <dbReference type="Proteomes" id="UP000010445"/>
    </source>
</evidence>
<reference evidence="9 10" key="1">
    <citation type="submission" date="2012-05" db="EMBL/GenBank/DDBJ databases">
        <authorList>
            <person name="Weinstock G."/>
            <person name="Sodergren E."/>
            <person name="Lobos E.A."/>
            <person name="Fulton L."/>
            <person name="Fulton R."/>
            <person name="Courtney L."/>
            <person name="Fronick C."/>
            <person name="O'Laughlin M."/>
            <person name="Godfrey J."/>
            <person name="Wilson R.M."/>
            <person name="Miner T."/>
            <person name="Farmer C."/>
            <person name="Delehaunty K."/>
            <person name="Cordes M."/>
            <person name="Minx P."/>
            <person name="Tomlinson C."/>
            <person name="Chen J."/>
            <person name="Wollam A."/>
            <person name="Pepin K.H."/>
            <person name="Bhonagiri V."/>
            <person name="Zhang X."/>
            <person name="Suruliraj S."/>
            <person name="Warren W."/>
            <person name="Mitreva M."/>
            <person name="Mardis E.R."/>
            <person name="Wilson R.K."/>
        </authorList>
    </citation>
    <scope>NUCLEOTIDE SEQUENCE [LARGE SCALE GENOMIC DNA]</scope>
    <source>
        <strain evidence="9 10">F0235</strain>
    </source>
</reference>
<gene>
    <name evidence="9" type="ORF">HMPREF9997_00440</name>
</gene>
<evidence type="ECO:0000256" key="6">
    <source>
        <dbReference type="SAM" id="Phobius"/>
    </source>
</evidence>
<keyword evidence="6" id="KW-0472">Membrane</keyword>
<feature type="region of interest" description="Disordered" evidence="5">
    <location>
        <begin position="1309"/>
        <end position="1335"/>
    </location>
</feature>
<feature type="transmembrane region" description="Helical" evidence="6">
    <location>
        <begin position="1983"/>
        <end position="2003"/>
    </location>
</feature>
<evidence type="ECO:0000259" key="8">
    <source>
        <dbReference type="Pfam" id="PF19407"/>
    </source>
</evidence>
<keyword evidence="1" id="KW-0134">Cell wall</keyword>
<sequence>MSTLVNPVSHLRYLRISLVSIVSAALILLSQMVSMPGAPGDLGAAVAHAQANAAQEGSQGCDYRKEGPFANDICWLNFSNIDFVKARQPQGVDVSIKLDSNFTAYFNLHVVDSFTDPKTGKVWDRKVRDSDVPSWTKATFGKYVYTRPDLRKNLKNSIGTTAFGSSTPVDSRSSVQLTRMRVVGAGGLPVNYGLTVWDAESTNKGEFLEMSSDVDLGDPIYFTPSGAEAACRLGVVKNGNTFTCNGSESDFIGSFGLYTKNPTQFTTVLGGKSQQKIAIGFAKLNATGTVTVDRKGADRIGDTTEFQLDNNWANSTLASTTITPGQTTGNVSATYLVDRKDPRVEFVGQLTKEKLAYLRYRPEWMCRVDTPNGPGVSKAPKTADTRALSKVIYRQEFFGHIHCDVVYKSVFDFSSTLTIAKKVTGDAAGAALLNGREYRMRYTCTKEGFADAYPDQQGYMSGEVSLRGGQTHRVDNIPVGSNCTVEEVDPFTDPSLAFNKSVSVDDGAQQPNQRVELTTKNGINAVTMTNEYNRILGKINVTKDVTGPAAAPFANTPVTMKYQCTGDSEKTLTAHPGSAVTSAVEVPVETDCFLWEEITLTPEQQEKLQMTTSYAVNDGQLAVLQGSRIPFKIPAARRAGDIATLPIRVVNNFDYRRAPLTITSTLTGAAAAKVANSGATFPVTWECTWDNGAHSERGEVPFSPGSEQAVAQVPVGSMCRVFEKEPTGGQPVLSQVELTKSTVKYADGEKTNADATTAAHFVAIKPVLTNGGNHVTIENNYIDKLGVVHLQKKVDSTVSDAHSAEYTVAYNCGVRTVATAHGTTDVPLTGRIRLTEGHAAAPIQADNADANDQAGGGMGVPFGNTCVFTEELDNLPANTTGTNRFTSEAGSPVTENGTLVINDQDTTVQVTNTVALIPGGLSVQARTESTVGLETDHTDLHVVCKAPEDAVGARDIDDDLALSTNDGHDTHEYERHDVPSGTLCQVTVKSEPNTRSNPLTGGSFPVKKTVTVQVDGKNIGTSTSFEDTAFPHFRVDDQTKVVVTSVYDYAYGDVAIDKNVAFDSNTGSMVPDHDGKQAHDYTFNVVCTTPLGESSTHTVTAHHGQRGVVTRVPVGSVCSAAEKPLTPTERGDGVTLAVTSHRGDGAGVAAAPATHKLTGEANLPFLVTTEDGVQTMHFVNTFARELADVKVLFAMENPGNDAAAALTSGDNPNDYTVTLTCTDPLAPDAAPMTVRATPQRHDLVTNGSAEITLPNVPIGTNCVASAGIQNVTFNYTAQLPSGQVTSRPELTTRTTWKTDDTLPTYILENDSKSADTNHSTPLRVRAGQPANGNNTVNVTVRHAYTTAAVEMKKVVKIPADDAQLLRDARPTYHFTYVCKGPDLSTTNPSGNVSSLFTSATFEGDDRLGTGFISSPGSHPTGREEKTFEYRNFANDDSVILPVGSFCHIEEQEPSGNPDALTMNKDPQGPQVFQVKSLEDIQQGQENAANIWVFTNTYSRRATAIGAYNYVTGSGKDHAATDSYAFTYRCTLDGKDYPNNTGTYTLDAAHTGDYAGLDGTTLVTRNSAGNDVPSTTAFTAPAGALCTVTESADSVPAAPELAATGRTPHHDRSPYTLFMGRAGKDNKPGLAVDKAAQGGSAHTTPVDAEKVDFAGNMIVPDTTTEQQAFKNRTFTFEVPTTMDAAQPYGYEIVTGHVYVLDAKDVTITKTGRLPEDAQDQQFRFKYSCEGGTPHEDIIRVGARFTIAGVPVGSTCHVEEVPDSYTINRLPPQITWTTGANSRIGDFRSYTGAETVQRENNGVSFTVQPVADVNDTKPDPAHWAITVDNSYPDITLTKTIDGPRVSPDWTNELNTAVLRPGQPDMIVNYHVQNTGPLPLTNVSIRDLELRSEIHQLTDDAGNPITRLDDGTLSGLNCAALLQPGQEVDCKVHVKFLESEDRPLYYGGEAYAIAKFGDADVTDQDFFAAIRPPLLPFLLPNTGTKAMVWVLAIGLIVALGALWNYMRRRKDDDGDA</sequence>
<evidence type="ECO:0000256" key="4">
    <source>
        <dbReference type="ARBA" id="ARBA00023088"/>
    </source>
</evidence>
<dbReference type="HOGENOM" id="CLU_234267_0_0_11"/>
<dbReference type="STRING" id="1035195.HMPREF9997_00440"/>
<dbReference type="InterPro" id="IPR019931">
    <property type="entry name" value="LPXTG_anchor"/>
</dbReference>
<feature type="domain" description="DUF5979" evidence="8">
    <location>
        <begin position="1072"/>
        <end position="1182"/>
    </location>
</feature>
<protein>
    <submittedName>
        <fullName evidence="9">LPXTG-motif protein cell wall anchor domain protein</fullName>
    </submittedName>
</protein>
<name>L1MLE7_9CORY</name>
<evidence type="ECO:0000259" key="7">
    <source>
        <dbReference type="Pfam" id="PF00746"/>
    </source>
</evidence>
<keyword evidence="4" id="KW-0572">Peptidoglycan-anchor</keyword>
<evidence type="ECO:0000256" key="2">
    <source>
        <dbReference type="ARBA" id="ARBA00022525"/>
    </source>
</evidence>
<feature type="domain" description="DUF5979" evidence="8">
    <location>
        <begin position="1705"/>
        <end position="1780"/>
    </location>
</feature>
<feature type="domain" description="Gram-positive cocci surface proteins LPxTG" evidence="7">
    <location>
        <begin position="1976"/>
        <end position="2010"/>
    </location>
</feature>
<keyword evidence="2" id="KW-0964">Secreted</keyword>
<dbReference type="Pfam" id="PF19407">
    <property type="entry name" value="DUF5979"/>
    <property type="match status" value="7"/>
</dbReference>
<keyword evidence="10" id="KW-1185">Reference proteome</keyword>
<evidence type="ECO:0000313" key="9">
    <source>
        <dbReference type="EMBL" id="EKX91779.1"/>
    </source>
</evidence>
<dbReference type="PATRIC" id="fig|1035195.3.peg.399"/>
<evidence type="ECO:0000256" key="3">
    <source>
        <dbReference type="ARBA" id="ARBA00022729"/>
    </source>
</evidence>
<evidence type="ECO:0000256" key="1">
    <source>
        <dbReference type="ARBA" id="ARBA00022512"/>
    </source>
</evidence>
<feature type="domain" description="DUF5979" evidence="8">
    <location>
        <begin position="540"/>
        <end position="653"/>
    </location>
</feature>
<comment type="caution">
    <text evidence="9">The sequence shown here is derived from an EMBL/GenBank/DDBJ whole genome shotgun (WGS) entry which is preliminary data.</text>
</comment>
<dbReference type="Pfam" id="PF00746">
    <property type="entry name" value="Gram_pos_anchor"/>
    <property type="match status" value="1"/>
</dbReference>
<feature type="domain" description="DUF5979" evidence="8">
    <location>
        <begin position="789"/>
        <end position="914"/>
    </location>
</feature>
<dbReference type="eggNOG" id="COG3170">
    <property type="taxonomic scope" value="Bacteria"/>
</dbReference>
<feature type="domain" description="DUF5979" evidence="8">
    <location>
        <begin position="1510"/>
        <end position="1595"/>
    </location>
</feature>
<keyword evidence="3" id="KW-0732">Signal</keyword>